<evidence type="ECO:0000313" key="4">
    <source>
        <dbReference type="EMBL" id="CAA9579100.1"/>
    </source>
</evidence>
<organism evidence="4">
    <name type="scientific">uncultured Thermomicrobiales bacterium</name>
    <dbReference type="NCBI Taxonomy" id="1645740"/>
    <lineage>
        <taxon>Bacteria</taxon>
        <taxon>Pseudomonadati</taxon>
        <taxon>Thermomicrobiota</taxon>
        <taxon>Thermomicrobia</taxon>
        <taxon>Thermomicrobiales</taxon>
        <taxon>environmental samples</taxon>
    </lineage>
</organism>
<evidence type="ECO:0000259" key="3">
    <source>
        <dbReference type="PROSITE" id="PS50110"/>
    </source>
</evidence>
<dbReference type="AlphaFoldDB" id="A0A6J4VKT6"/>
<feature type="domain" description="Response regulatory" evidence="3">
    <location>
        <begin position="13"/>
        <end position="122"/>
    </location>
</feature>
<dbReference type="EMBL" id="CADCWK010000418">
    <property type="protein sequence ID" value="CAA9579100.1"/>
    <property type="molecule type" value="Genomic_DNA"/>
</dbReference>
<keyword evidence="1 2" id="KW-0597">Phosphoprotein</keyword>
<dbReference type="InterPro" id="IPR011006">
    <property type="entry name" value="CheY-like_superfamily"/>
</dbReference>
<dbReference type="SUPFAM" id="SSF52172">
    <property type="entry name" value="CheY-like"/>
    <property type="match status" value="1"/>
</dbReference>
<protein>
    <recommendedName>
        <fullName evidence="3">Response regulatory domain-containing protein</fullName>
    </recommendedName>
</protein>
<dbReference type="PROSITE" id="PS50110">
    <property type="entry name" value="RESPONSE_REGULATORY"/>
    <property type="match status" value="1"/>
</dbReference>
<reference evidence="4" key="1">
    <citation type="submission" date="2020-02" db="EMBL/GenBank/DDBJ databases">
        <authorList>
            <person name="Meier V. D."/>
        </authorList>
    </citation>
    <scope>NUCLEOTIDE SEQUENCE</scope>
    <source>
        <strain evidence="4">AVDCRST_MAG33</strain>
    </source>
</reference>
<dbReference type="Pfam" id="PF00072">
    <property type="entry name" value="Response_reg"/>
    <property type="match status" value="1"/>
</dbReference>
<evidence type="ECO:0000256" key="2">
    <source>
        <dbReference type="PROSITE-ProRule" id="PRU00169"/>
    </source>
</evidence>
<dbReference type="Gene3D" id="3.40.50.2300">
    <property type="match status" value="1"/>
</dbReference>
<feature type="modified residue" description="4-aspartylphosphate" evidence="2">
    <location>
        <position position="62"/>
    </location>
</feature>
<gene>
    <name evidence="4" type="ORF">AVDCRST_MAG33-3401</name>
</gene>
<dbReference type="PANTHER" id="PTHR44591:SF3">
    <property type="entry name" value="RESPONSE REGULATORY DOMAIN-CONTAINING PROTEIN"/>
    <property type="match status" value="1"/>
</dbReference>
<evidence type="ECO:0000256" key="1">
    <source>
        <dbReference type="ARBA" id="ARBA00022553"/>
    </source>
</evidence>
<sequence>MAVEIENRDRRRRVMVVDDEPAIVELIAMVLEEEDWEIVRAYDGAQAWSLLQARPVDLLLSDIMMPRVNGLELLRLVRTSPRHGSLPVILTSAVNQVDASDIVFLAKPFDLDTLIALVERCLTPARARQD</sequence>
<dbReference type="PANTHER" id="PTHR44591">
    <property type="entry name" value="STRESS RESPONSE REGULATOR PROTEIN 1"/>
    <property type="match status" value="1"/>
</dbReference>
<accession>A0A6J4VKT6</accession>
<proteinExistence type="predicted"/>
<dbReference type="SMART" id="SM00448">
    <property type="entry name" value="REC"/>
    <property type="match status" value="1"/>
</dbReference>
<dbReference type="GO" id="GO:0000160">
    <property type="term" value="P:phosphorelay signal transduction system"/>
    <property type="evidence" value="ECO:0007669"/>
    <property type="project" value="InterPro"/>
</dbReference>
<dbReference type="InterPro" id="IPR050595">
    <property type="entry name" value="Bact_response_regulator"/>
</dbReference>
<dbReference type="InterPro" id="IPR001789">
    <property type="entry name" value="Sig_transdc_resp-reg_receiver"/>
</dbReference>
<name>A0A6J4VKT6_9BACT</name>